<protein>
    <submittedName>
        <fullName evidence="1">Uncharacterized protein</fullName>
    </submittedName>
</protein>
<sequence length="78" mass="8833">MSMIRQAATPFSAELQALTLSCKTERMLAHGYALQLMALREDLVAQRKLCSTHMAIFRLLLSVKVKQKSENPTRLVGW</sequence>
<dbReference type="EMBL" id="LR134318">
    <property type="protein sequence ID" value="VEF11925.1"/>
    <property type="molecule type" value="Genomic_DNA"/>
</dbReference>
<dbReference type="AlphaFoldDB" id="A0A448DYI8"/>
<gene>
    <name evidence="1" type="ORF">NCTC9428_03552</name>
</gene>
<dbReference type="Proteomes" id="UP000281909">
    <property type="component" value="Chromosome"/>
</dbReference>
<evidence type="ECO:0000313" key="2">
    <source>
        <dbReference type="Proteomes" id="UP000281909"/>
    </source>
</evidence>
<organism evidence="1 2">
    <name type="scientific">Pseudomonas fluorescens</name>
    <dbReference type="NCBI Taxonomy" id="294"/>
    <lineage>
        <taxon>Bacteria</taxon>
        <taxon>Pseudomonadati</taxon>
        <taxon>Pseudomonadota</taxon>
        <taxon>Gammaproteobacteria</taxon>
        <taxon>Pseudomonadales</taxon>
        <taxon>Pseudomonadaceae</taxon>
        <taxon>Pseudomonas</taxon>
    </lineage>
</organism>
<proteinExistence type="predicted"/>
<evidence type="ECO:0000313" key="1">
    <source>
        <dbReference type="EMBL" id="VEF11925.1"/>
    </source>
</evidence>
<name>A0A448DYI8_PSEFL</name>
<accession>A0A448DYI8</accession>
<reference evidence="1 2" key="1">
    <citation type="submission" date="2018-12" db="EMBL/GenBank/DDBJ databases">
        <authorList>
            <consortium name="Pathogen Informatics"/>
        </authorList>
    </citation>
    <scope>NUCLEOTIDE SEQUENCE [LARGE SCALE GENOMIC DNA]</scope>
    <source>
        <strain evidence="1 2">NCTC9428</strain>
    </source>
</reference>